<protein>
    <recommendedName>
        <fullName evidence="3">Restriction endonuclease</fullName>
    </recommendedName>
</protein>
<evidence type="ECO:0000313" key="1">
    <source>
        <dbReference type="EMBL" id="KKT91501.1"/>
    </source>
</evidence>
<evidence type="ECO:0008006" key="3">
    <source>
        <dbReference type="Google" id="ProtNLM"/>
    </source>
</evidence>
<dbReference type="AlphaFoldDB" id="A0A0G1L6B0"/>
<evidence type="ECO:0000313" key="2">
    <source>
        <dbReference type="Proteomes" id="UP000033966"/>
    </source>
</evidence>
<sequence>MSFILTIEDSKKKSSRSKADLFEVLIAIELSKYYGLDIYGLMKEKEKLEAEISKFINGERRTTEQYNRVVLLTPILIKKINSELCAQYGKPVKIDWMGRRWQREATLSDVVIYFNAGEVMGISLKSTRQGKGTQKNIGYRKLKKLLGLDIDIELNEMWNNIRRDLTKINSKLKEVSMKSKSMIKSAKYKYPVIQRLGNMHGLPVQTIAVEKSTNLFNQLIREAKLVFIKEILGSTPDHRLLNVLVEGEIVKLYWNETLDDLISGDLLAQKSRDKSYIITANGKPIVRLQASFTNGIGLSAFCERAFLLADI</sequence>
<organism evidence="1 2">
    <name type="scientific">Candidatus Jorgensenbacteria bacterium GW2011_GWA2_45_13</name>
    <dbReference type="NCBI Taxonomy" id="1618662"/>
    <lineage>
        <taxon>Bacteria</taxon>
        <taxon>Candidatus Joergenseniibacteriota</taxon>
    </lineage>
</organism>
<dbReference type="Proteomes" id="UP000033966">
    <property type="component" value="Unassembled WGS sequence"/>
</dbReference>
<reference evidence="1 2" key="1">
    <citation type="journal article" date="2015" name="Nature">
        <title>rRNA introns, odd ribosomes, and small enigmatic genomes across a large radiation of phyla.</title>
        <authorList>
            <person name="Brown C.T."/>
            <person name="Hug L.A."/>
            <person name="Thomas B.C."/>
            <person name="Sharon I."/>
            <person name="Castelle C.J."/>
            <person name="Singh A."/>
            <person name="Wilkins M.J."/>
            <person name="Williams K.H."/>
            <person name="Banfield J.F."/>
        </authorList>
    </citation>
    <scope>NUCLEOTIDE SEQUENCE [LARGE SCALE GENOMIC DNA]</scope>
</reference>
<gene>
    <name evidence="1" type="ORF">UW92_C0011G0003</name>
</gene>
<comment type="caution">
    <text evidence="1">The sequence shown here is derived from an EMBL/GenBank/DDBJ whole genome shotgun (WGS) entry which is preliminary data.</text>
</comment>
<name>A0A0G1L6B0_9BACT</name>
<proteinExistence type="predicted"/>
<accession>A0A0G1L6B0</accession>
<dbReference type="EMBL" id="LCKF01000011">
    <property type="protein sequence ID" value="KKT91501.1"/>
    <property type="molecule type" value="Genomic_DNA"/>
</dbReference>